<evidence type="ECO:0000313" key="3">
    <source>
        <dbReference type="EMBL" id="KAK4741238.1"/>
    </source>
</evidence>
<protein>
    <submittedName>
        <fullName evidence="3">Uncharacterized protein</fullName>
    </submittedName>
</protein>
<evidence type="ECO:0000313" key="4">
    <source>
        <dbReference type="Proteomes" id="UP001345219"/>
    </source>
</evidence>
<feature type="compositionally biased region" description="Basic and acidic residues" evidence="1">
    <location>
        <begin position="136"/>
        <end position="146"/>
    </location>
</feature>
<feature type="chain" id="PRO_5042916743" evidence="2">
    <location>
        <begin position="22"/>
        <end position="239"/>
    </location>
</feature>
<sequence>MGRFAFILAVVFIGSVAFSRAESELPEKQTGTDALSFAVPELIEAIVLPESVDSAESAPLKNEIRTVESNEAVTTVTFRPADHMVDGRPMMPISFRFPFRHGRPCHHHGRRPVNPSDLPAISREMPYGNDMILANEKPDPDRKGSEDPAPWTMFHRRHHHHHHGRPELEEKDQMFQMKWPGDEGHDGFGHKMKRFHHDHRLFKRDEDEEEKHHHHHHHHHDEEGSGFMTKIRKFLADMF</sequence>
<feature type="region of interest" description="Disordered" evidence="1">
    <location>
        <begin position="132"/>
        <end position="151"/>
    </location>
</feature>
<feature type="signal peptide" evidence="2">
    <location>
        <begin position="1"/>
        <end position="21"/>
    </location>
</feature>
<evidence type="ECO:0000256" key="2">
    <source>
        <dbReference type="SAM" id="SignalP"/>
    </source>
</evidence>
<keyword evidence="4" id="KW-1185">Reference proteome</keyword>
<comment type="caution">
    <text evidence="3">The sequence shown here is derived from an EMBL/GenBank/DDBJ whole genome shotgun (WGS) entry which is preliminary data.</text>
</comment>
<dbReference type="EMBL" id="JAXIOK010000024">
    <property type="protein sequence ID" value="KAK4741238.1"/>
    <property type="molecule type" value="Genomic_DNA"/>
</dbReference>
<dbReference type="AlphaFoldDB" id="A0AAN7GCN2"/>
<feature type="region of interest" description="Disordered" evidence="1">
    <location>
        <begin position="205"/>
        <end position="225"/>
    </location>
</feature>
<name>A0AAN7GCN2_9MYRT</name>
<proteinExistence type="predicted"/>
<keyword evidence="2" id="KW-0732">Signal</keyword>
<dbReference type="Proteomes" id="UP001345219">
    <property type="component" value="Chromosome 19"/>
</dbReference>
<evidence type="ECO:0000256" key="1">
    <source>
        <dbReference type="SAM" id="MobiDB-lite"/>
    </source>
</evidence>
<reference evidence="3 4" key="1">
    <citation type="journal article" date="2023" name="Hortic Res">
        <title>Pangenome of water caltrop reveals structural variations and asymmetric subgenome divergence after allopolyploidization.</title>
        <authorList>
            <person name="Zhang X."/>
            <person name="Chen Y."/>
            <person name="Wang L."/>
            <person name="Yuan Y."/>
            <person name="Fang M."/>
            <person name="Shi L."/>
            <person name="Lu R."/>
            <person name="Comes H.P."/>
            <person name="Ma Y."/>
            <person name="Chen Y."/>
            <person name="Huang G."/>
            <person name="Zhou Y."/>
            <person name="Zheng Z."/>
            <person name="Qiu Y."/>
        </authorList>
    </citation>
    <scope>NUCLEOTIDE SEQUENCE [LARGE SCALE GENOMIC DNA]</scope>
    <source>
        <tissue evidence="3">Roots</tissue>
    </source>
</reference>
<organism evidence="3 4">
    <name type="scientific">Trapa incisa</name>
    <dbReference type="NCBI Taxonomy" id="236973"/>
    <lineage>
        <taxon>Eukaryota</taxon>
        <taxon>Viridiplantae</taxon>
        <taxon>Streptophyta</taxon>
        <taxon>Embryophyta</taxon>
        <taxon>Tracheophyta</taxon>
        <taxon>Spermatophyta</taxon>
        <taxon>Magnoliopsida</taxon>
        <taxon>eudicotyledons</taxon>
        <taxon>Gunneridae</taxon>
        <taxon>Pentapetalae</taxon>
        <taxon>rosids</taxon>
        <taxon>malvids</taxon>
        <taxon>Myrtales</taxon>
        <taxon>Lythraceae</taxon>
        <taxon>Trapa</taxon>
    </lineage>
</organism>
<gene>
    <name evidence="3" type="ORF">SAY87_024826</name>
</gene>
<accession>A0AAN7GCN2</accession>